<feature type="region of interest" description="Disordered" evidence="1">
    <location>
        <begin position="1"/>
        <end position="57"/>
    </location>
</feature>
<protein>
    <submittedName>
        <fullName evidence="2">Uncharacterized protein</fullName>
    </submittedName>
</protein>
<dbReference type="Proteomes" id="UP001187682">
    <property type="component" value="Unassembled WGS sequence"/>
</dbReference>
<dbReference type="AlphaFoldDB" id="A0AAE8N3G0"/>
<organism evidence="2 3">
    <name type="scientific">Cephalotrichum gorgonifer</name>
    <dbReference type="NCBI Taxonomy" id="2041049"/>
    <lineage>
        <taxon>Eukaryota</taxon>
        <taxon>Fungi</taxon>
        <taxon>Dikarya</taxon>
        <taxon>Ascomycota</taxon>
        <taxon>Pezizomycotina</taxon>
        <taxon>Sordariomycetes</taxon>
        <taxon>Hypocreomycetidae</taxon>
        <taxon>Microascales</taxon>
        <taxon>Microascaceae</taxon>
        <taxon>Cephalotrichum</taxon>
    </lineage>
</organism>
<name>A0AAE8N3G0_9PEZI</name>
<evidence type="ECO:0000313" key="2">
    <source>
        <dbReference type="EMBL" id="SPO04819.1"/>
    </source>
</evidence>
<feature type="compositionally biased region" description="Low complexity" evidence="1">
    <location>
        <begin position="12"/>
        <end position="21"/>
    </location>
</feature>
<evidence type="ECO:0000313" key="3">
    <source>
        <dbReference type="Proteomes" id="UP001187682"/>
    </source>
</evidence>
<accession>A0AAE8N3G0</accession>
<evidence type="ECO:0000256" key="1">
    <source>
        <dbReference type="SAM" id="MobiDB-lite"/>
    </source>
</evidence>
<reference evidence="2" key="1">
    <citation type="submission" date="2018-03" db="EMBL/GenBank/DDBJ databases">
        <authorList>
            <person name="Guldener U."/>
        </authorList>
    </citation>
    <scope>NUCLEOTIDE SEQUENCE</scope>
</reference>
<gene>
    <name evidence="2" type="ORF">DNG_07504</name>
</gene>
<sequence>MTPVGDPKNKNPPSDETSLSLPPSPPGLPASRAGNAAPRPWDSASTTEDHRAPIGKAAPSMGHAIHKAREPTPISSNTAHVAGDAASVPGGLNPHDPQPGNHALHRGACWAWSKDIDDTAAHCPVQFQGINFLPLAATLSSTSSLRVELEVDNTAPPSAGTPQPAQDLVNDFAPRLWVHRTPPKISMRFFSVRREPPTQLSAVPMGCQLRISIRVKL</sequence>
<feature type="region of interest" description="Disordered" evidence="1">
    <location>
        <begin position="74"/>
        <end position="100"/>
    </location>
</feature>
<keyword evidence="3" id="KW-1185">Reference proteome</keyword>
<dbReference type="EMBL" id="ONZQ02000011">
    <property type="protein sequence ID" value="SPO04819.1"/>
    <property type="molecule type" value="Genomic_DNA"/>
</dbReference>
<comment type="caution">
    <text evidence="2">The sequence shown here is derived from an EMBL/GenBank/DDBJ whole genome shotgun (WGS) entry which is preliminary data.</text>
</comment>
<proteinExistence type="predicted"/>